<dbReference type="SUPFAM" id="SSF143968">
    <property type="entry name" value="UbiD C-terminal domain-like"/>
    <property type="match status" value="1"/>
</dbReference>
<feature type="binding site" evidence="1">
    <location>
        <position position="168"/>
    </location>
    <ligand>
        <name>prenylated FMN</name>
        <dbReference type="ChEBI" id="CHEBI:87746"/>
    </ligand>
</feature>
<sequence length="489" mass="53202">MTELPDLRSHLAALDRLGELRVVTEEVDPDLEVAAFARHSYETRSPALLFDRPRGGQGVRLLAGQAALSGDPDRPLARVALSLGMPPDSSAADLVRRLAQVRERQPVPPRLVTAGPCQEVVRLGADAGLDRLPVPTLHLGDGGPYVNTWGTIVARTPDGSWTNWSISRVQQLDDRRMTGLFVPGQHLTMIWQMWAERGEPMPFALFQGGAPAIPFVSSMPLPDHVDEVGYLGAHYGRPLDLVRCVSVDLAVPADAELVIEGTVSTDRDADEGPFGEYPGYLVTETSRQPVYTVTAVTHRHDAVWPLVAEGRPVDEYHTAAGLCFSAEALGLLHAAGLPVTGVWSPFETANHWLVVTVAADWRERLPHTGTAELCDRIGEIVWASKFGFTVPKLFVLDDDVDPADTGELLWALGTRQHPVDRSAVSVGEILPILACYSDAERRARTGPRVVHDCLLPPVGAGRLAQSSLREAYPADLQARVRRHAERTPG</sequence>
<keyword evidence="6" id="KW-1185">Reference proteome</keyword>
<dbReference type="Gene3D" id="3.40.1670.10">
    <property type="entry name" value="UbiD C-terminal domain-like"/>
    <property type="match status" value="1"/>
</dbReference>
<feature type="binding site" evidence="1">
    <location>
        <position position="186"/>
    </location>
    <ligand>
        <name>Mn(2+)</name>
        <dbReference type="ChEBI" id="CHEBI:29035"/>
    </ligand>
</feature>
<keyword evidence="1" id="KW-0210">Decarboxylase</keyword>
<keyword evidence="1" id="KW-0285">Flavoprotein</keyword>
<dbReference type="OrthoDB" id="9809841at2"/>
<comment type="similarity">
    <text evidence="1">Belongs to the UbiD family. UbiD-like/FDC subfamily.</text>
</comment>
<dbReference type="Pfam" id="PF20695">
    <property type="entry name" value="UbiD_N"/>
    <property type="match status" value="1"/>
</dbReference>
<name>A0A1C4ZT35_MICEC</name>
<feature type="binding site" evidence="1">
    <location>
        <position position="227"/>
    </location>
    <ligand>
        <name>prenylated FMN</name>
        <dbReference type="ChEBI" id="CHEBI:87746"/>
    </ligand>
</feature>
<accession>A0A1C4ZT35</accession>
<feature type="domain" description="3-octaprenyl-4-hydroxybenzoate carboxy-lyase-like N-terminal" evidence="3">
    <location>
        <begin position="11"/>
        <end position="98"/>
    </location>
</feature>
<proteinExistence type="inferred from homology"/>
<keyword evidence="1" id="KW-0288">FMN</keyword>
<organism evidence="5 6">
    <name type="scientific">Micromonospora echinospora</name>
    <name type="common">Micromonospora purpurea</name>
    <dbReference type="NCBI Taxonomy" id="1877"/>
    <lineage>
        <taxon>Bacteria</taxon>
        <taxon>Bacillati</taxon>
        <taxon>Actinomycetota</taxon>
        <taxon>Actinomycetes</taxon>
        <taxon>Micromonosporales</taxon>
        <taxon>Micromonosporaceae</taxon>
        <taxon>Micromonospora</taxon>
    </lineage>
</organism>
<dbReference type="HAMAP" id="MF_01983">
    <property type="entry name" value="UbiD_FDC"/>
    <property type="match status" value="1"/>
</dbReference>
<protein>
    <recommendedName>
        <fullName evidence="1">Pyrrole-2-carboxylic acid decarboxylase</fullName>
        <shortName evidence="1">P2C decarboxylase</shortName>
        <ecNumber evidence="1">4.1.1.93</ecNumber>
    </recommendedName>
</protein>
<dbReference type="EMBL" id="LT607413">
    <property type="protein sequence ID" value="SCF36006.1"/>
    <property type="molecule type" value="Genomic_DNA"/>
</dbReference>
<evidence type="ECO:0000259" key="4">
    <source>
        <dbReference type="Pfam" id="PF20696"/>
    </source>
</evidence>
<feature type="binding site" evidence="1">
    <location>
        <position position="164"/>
    </location>
    <ligand>
        <name>K(+)</name>
        <dbReference type="ChEBI" id="CHEBI:29103"/>
    </ligand>
</feature>
<comment type="function">
    <text evidence="1">Catalyzes the prenyl-FMN-dependent decarboxylation of pyrrole-2-carboxylate (P2C). Can also catalyze the carboxylation of pyrrole in the presence of elevated concentrations of CO(2) or bicarbonate.</text>
</comment>
<dbReference type="InParanoid" id="A0A1C4ZT35"/>
<comment type="cofactor">
    <cofactor evidence="1">
        <name>prenylated FMN</name>
        <dbReference type="ChEBI" id="CHEBI:87746"/>
    </cofactor>
    <text evidence="1">Binds 1 prenylated FMN per subunit.</text>
</comment>
<dbReference type="GO" id="GO:0046872">
    <property type="term" value="F:metal ion binding"/>
    <property type="evidence" value="ECO:0007669"/>
    <property type="project" value="UniProtKB-KW"/>
</dbReference>
<keyword evidence="1" id="KW-0058">Aromatic hydrocarbons catabolism</keyword>
<comment type="caution">
    <text evidence="1">Lacks conserved residue(s) required for the propagation of feature annotation.</text>
</comment>
<evidence type="ECO:0000313" key="6">
    <source>
        <dbReference type="Proteomes" id="UP000198253"/>
    </source>
</evidence>
<evidence type="ECO:0000256" key="1">
    <source>
        <dbReference type="HAMAP-Rule" id="MF_01983"/>
    </source>
</evidence>
<dbReference type="Pfam" id="PF20696">
    <property type="entry name" value="UbiD_C"/>
    <property type="match status" value="1"/>
</dbReference>
<dbReference type="InterPro" id="IPR049383">
    <property type="entry name" value="UbiD-like_N"/>
</dbReference>
<dbReference type="GO" id="GO:0034941">
    <property type="term" value="F:pyrrole-2-carboxylate decarboxylase activity"/>
    <property type="evidence" value="ECO:0007669"/>
    <property type="project" value="UniProtKB-EC"/>
</dbReference>
<dbReference type="InterPro" id="IPR048304">
    <property type="entry name" value="UbiD_Rift_dom"/>
</dbReference>
<feature type="domain" description="3-octaprenyl-4-hydroxybenzoate carboxy-lyase-like Rift-related" evidence="2">
    <location>
        <begin position="114"/>
        <end position="312"/>
    </location>
</feature>
<dbReference type="PANTHER" id="PTHR30108:SF17">
    <property type="entry name" value="FERULIC ACID DECARBOXYLASE 1"/>
    <property type="match status" value="1"/>
</dbReference>
<keyword evidence="1" id="KW-0464">Manganese</keyword>
<dbReference type="GO" id="GO:0046281">
    <property type="term" value="P:cinnamic acid catabolic process"/>
    <property type="evidence" value="ECO:0007669"/>
    <property type="project" value="TreeGrafter"/>
</dbReference>
<comment type="catalytic activity">
    <reaction evidence="1">
        <text>pyrrole-2-carboxylate + H(+) = 1H-pyrrole + CO2</text>
        <dbReference type="Rhea" id="RHEA:31375"/>
        <dbReference type="ChEBI" id="CHEBI:15378"/>
        <dbReference type="ChEBI" id="CHEBI:16526"/>
        <dbReference type="ChEBI" id="CHEBI:19203"/>
        <dbReference type="ChEBI" id="CHEBI:27660"/>
        <dbReference type="EC" id="4.1.1.93"/>
    </reaction>
</comment>
<feature type="binding site" evidence="1">
    <location>
        <position position="185"/>
    </location>
    <ligand>
        <name>prenylated FMN</name>
        <dbReference type="ChEBI" id="CHEBI:87746"/>
    </ligand>
</feature>
<feature type="binding site" evidence="1">
    <location>
        <position position="227"/>
    </location>
    <ligand>
        <name>K(+)</name>
        <dbReference type="ChEBI" id="CHEBI:29103"/>
    </ligand>
</feature>
<dbReference type="InterPro" id="IPR002830">
    <property type="entry name" value="UbiD"/>
</dbReference>
<feature type="binding site" evidence="1">
    <location>
        <position position="227"/>
    </location>
    <ligand>
        <name>Mn(2+)</name>
        <dbReference type="ChEBI" id="CHEBI:29035"/>
    </ligand>
</feature>
<dbReference type="SUPFAM" id="SSF50475">
    <property type="entry name" value="FMN-binding split barrel"/>
    <property type="match status" value="1"/>
</dbReference>
<comment type="cofactor">
    <cofactor evidence="1">
        <name>K(+)</name>
        <dbReference type="ChEBI" id="CHEBI:29103"/>
    </cofactor>
    <text evidence="1">Binds 1 K(+) per subunit.</text>
</comment>
<dbReference type="Proteomes" id="UP000198253">
    <property type="component" value="Chromosome I"/>
</dbReference>
<dbReference type="EC" id="4.1.1.93" evidence="1"/>
<dbReference type="NCBIfam" id="TIGR00148">
    <property type="entry name" value="UbiD family decarboxylase"/>
    <property type="match status" value="1"/>
</dbReference>
<dbReference type="GO" id="GO:0005737">
    <property type="term" value="C:cytoplasm"/>
    <property type="evidence" value="ECO:0007669"/>
    <property type="project" value="TreeGrafter"/>
</dbReference>
<feature type="domain" description="3-octaprenyl-4-hydroxybenzoate carboxy-lyase-like C-terminal" evidence="4">
    <location>
        <begin position="319"/>
        <end position="419"/>
    </location>
</feature>
<reference evidence="6" key="1">
    <citation type="submission" date="2016-06" db="EMBL/GenBank/DDBJ databases">
        <authorList>
            <person name="Varghese N."/>
            <person name="Submissions Spin"/>
        </authorList>
    </citation>
    <scope>NUCLEOTIDE SEQUENCE [LARGE SCALE GENOMIC DNA]</scope>
    <source>
        <strain evidence="6">DSM 43816</strain>
    </source>
</reference>
<keyword evidence="1" id="KW-0630">Potassium</keyword>
<comment type="cofactor">
    <cofactor evidence="1">
        <name>Mn(2+)</name>
        <dbReference type="ChEBI" id="CHEBI:29035"/>
    </cofactor>
    <text evidence="1">Binds 1 Mn(2+) per subunit.</text>
</comment>
<feature type="binding site" evidence="1">
    <location>
        <position position="186"/>
    </location>
    <ligand>
        <name>prenylated FMN</name>
        <dbReference type="ChEBI" id="CHEBI:87746"/>
    </ligand>
</feature>
<dbReference type="GO" id="GO:0033494">
    <property type="term" value="P:ferulate metabolic process"/>
    <property type="evidence" value="ECO:0007669"/>
    <property type="project" value="TreeGrafter"/>
</dbReference>
<evidence type="ECO:0000313" key="5">
    <source>
        <dbReference type="EMBL" id="SCF36006.1"/>
    </source>
</evidence>
<feature type="active site" description="Proton donor" evidence="1">
    <location>
        <position position="276"/>
    </location>
</feature>
<feature type="binding site" evidence="1">
    <location>
        <position position="219"/>
    </location>
    <ligand>
        <name>K(+)</name>
        <dbReference type="ChEBI" id="CHEBI:29103"/>
    </ligand>
</feature>
<dbReference type="RefSeq" id="WP_088984358.1">
    <property type="nucleotide sequence ID" value="NZ_LT607413.1"/>
</dbReference>
<dbReference type="InterPro" id="IPR032903">
    <property type="entry name" value="FDC-like"/>
</dbReference>
<dbReference type="InterPro" id="IPR049381">
    <property type="entry name" value="UbiD-like_C"/>
</dbReference>
<evidence type="ECO:0000259" key="3">
    <source>
        <dbReference type="Pfam" id="PF20695"/>
    </source>
</evidence>
<comment type="subunit">
    <text evidence="1">Homodimer.</text>
</comment>
<dbReference type="AlphaFoldDB" id="A0A1C4ZT35"/>
<keyword evidence="1" id="KW-0456">Lyase</keyword>
<dbReference type="PANTHER" id="PTHR30108">
    <property type="entry name" value="3-OCTAPRENYL-4-HYDROXYBENZOATE CARBOXY-LYASE-RELATED"/>
    <property type="match status" value="1"/>
</dbReference>
<gene>
    <name evidence="5" type="ORF">GA0070618_5720</name>
</gene>
<dbReference type="Pfam" id="PF01977">
    <property type="entry name" value="UbiD"/>
    <property type="match status" value="1"/>
</dbReference>
<keyword evidence="1" id="KW-0479">Metal-binding</keyword>
<evidence type="ECO:0000259" key="2">
    <source>
        <dbReference type="Pfam" id="PF01977"/>
    </source>
</evidence>
<comment type="catalytic activity">
    <reaction evidence="1">
        <text>pyrrole-2-carboxylate + H2O = 1H-pyrrole + hydrogencarbonate</text>
        <dbReference type="Rhea" id="RHEA:31379"/>
        <dbReference type="ChEBI" id="CHEBI:15377"/>
        <dbReference type="ChEBI" id="CHEBI:17544"/>
        <dbReference type="ChEBI" id="CHEBI:19203"/>
        <dbReference type="ChEBI" id="CHEBI:27660"/>
        <dbReference type="EC" id="4.1.1.93"/>
    </reaction>
</comment>